<gene>
    <name evidence="1" type="ORF">QCA50_014588</name>
</gene>
<dbReference type="Proteomes" id="UP001385951">
    <property type="component" value="Unassembled WGS sequence"/>
</dbReference>
<keyword evidence="2" id="KW-1185">Reference proteome</keyword>
<evidence type="ECO:0000313" key="2">
    <source>
        <dbReference type="Proteomes" id="UP001385951"/>
    </source>
</evidence>
<sequence>MGGQAFNAQYPEAKFPRMSPAIYAKMKDRLRLVVETMYENVAVPHEAPEKVDHGDVDFLVHRPRRELTHDDIKNTIGARYSIPANPTSHFAIPCDLFDTDDPDCYVQVDIHVCKDEDELQRVHVLHSYGDFGIIVGWLASSVGLSLGTSGLKLANPVPTQPPNTQLYLTITISDALGFFGLSLDRWNQGFSTQVEVFDWVATSHYFNPAKLARTDSLNGTRKRAKDTRSMFQNFLDFTLERSMSEIEIHGAVRPVHLRQDVVKQALQAFGKDELYEVLNRIGDIKLKIKQVFSGTLVTQWTGVQGTPVRWIMDEVQRRLEQSLPTQLSIPDGLGSDGCNSIDPTLLTISSWQVAISDMTLDQVQELVVHVKEELDQQGKLSFDFRAAKKRKAEKKALLESQSQAI</sequence>
<accession>A0AAW0FXP8</accession>
<proteinExistence type="predicted"/>
<evidence type="ECO:0000313" key="1">
    <source>
        <dbReference type="EMBL" id="KAK7682383.1"/>
    </source>
</evidence>
<name>A0AAW0FXP8_9APHY</name>
<protein>
    <submittedName>
        <fullName evidence="1">Uncharacterized protein</fullName>
    </submittedName>
</protein>
<dbReference type="AlphaFoldDB" id="A0AAW0FXP8"/>
<dbReference type="EMBL" id="JASBNA010000036">
    <property type="protein sequence ID" value="KAK7682383.1"/>
    <property type="molecule type" value="Genomic_DNA"/>
</dbReference>
<reference evidence="1 2" key="1">
    <citation type="submission" date="2022-09" db="EMBL/GenBank/DDBJ databases">
        <authorList>
            <person name="Palmer J.M."/>
        </authorList>
    </citation>
    <scope>NUCLEOTIDE SEQUENCE [LARGE SCALE GENOMIC DNA]</scope>
    <source>
        <strain evidence="1 2">DSM 7382</strain>
    </source>
</reference>
<organism evidence="1 2">
    <name type="scientific">Cerrena zonata</name>
    <dbReference type="NCBI Taxonomy" id="2478898"/>
    <lineage>
        <taxon>Eukaryota</taxon>
        <taxon>Fungi</taxon>
        <taxon>Dikarya</taxon>
        <taxon>Basidiomycota</taxon>
        <taxon>Agaricomycotina</taxon>
        <taxon>Agaricomycetes</taxon>
        <taxon>Polyporales</taxon>
        <taxon>Cerrenaceae</taxon>
        <taxon>Cerrena</taxon>
    </lineage>
</organism>
<comment type="caution">
    <text evidence="1">The sequence shown here is derived from an EMBL/GenBank/DDBJ whole genome shotgun (WGS) entry which is preliminary data.</text>
</comment>